<evidence type="ECO:0000313" key="1">
    <source>
        <dbReference type="EMBL" id="KDP32843.1"/>
    </source>
</evidence>
<dbReference type="OrthoDB" id="1933789at2759"/>
<dbReference type="InterPro" id="IPR018971">
    <property type="entry name" value="DUF1997"/>
</dbReference>
<dbReference type="STRING" id="180498.A0A067KCW1"/>
<proteinExistence type="predicted"/>
<gene>
    <name evidence="1" type="ORF">JCGZ_12135</name>
</gene>
<accession>A0A067KCW1</accession>
<dbReference type="Pfam" id="PF09366">
    <property type="entry name" value="DUF1997"/>
    <property type="match status" value="1"/>
</dbReference>
<dbReference type="PANTHER" id="PTHR34131">
    <property type="entry name" value="(RAP ANNOTATION RELEASE2) GALACTOSE-BINDING LIKE DOMAIN CONTAINING PROTEIN"/>
    <property type="match status" value="1"/>
</dbReference>
<organism evidence="1 2">
    <name type="scientific">Jatropha curcas</name>
    <name type="common">Barbados nut</name>
    <dbReference type="NCBI Taxonomy" id="180498"/>
    <lineage>
        <taxon>Eukaryota</taxon>
        <taxon>Viridiplantae</taxon>
        <taxon>Streptophyta</taxon>
        <taxon>Embryophyta</taxon>
        <taxon>Tracheophyta</taxon>
        <taxon>Spermatophyta</taxon>
        <taxon>Magnoliopsida</taxon>
        <taxon>eudicotyledons</taxon>
        <taxon>Gunneridae</taxon>
        <taxon>Pentapetalae</taxon>
        <taxon>rosids</taxon>
        <taxon>fabids</taxon>
        <taxon>Malpighiales</taxon>
        <taxon>Euphorbiaceae</taxon>
        <taxon>Crotonoideae</taxon>
        <taxon>Jatropheae</taxon>
        <taxon>Jatropha</taxon>
    </lineage>
</organism>
<dbReference type="AlphaFoldDB" id="A0A067KCW1"/>
<keyword evidence="2" id="KW-1185">Reference proteome</keyword>
<reference evidence="1 2" key="1">
    <citation type="journal article" date="2014" name="PLoS ONE">
        <title>Global Analysis of Gene Expression Profiles in Physic Nut (Jatropha curcas L.) Seedlings Exposed to Salt Stress.</title>
        <authorList>
            <person name="Zhang L."/>
            <person name="Zhang C."/>
            <person name="Wu P."/>
            <person name="Chen Y."/>
            <person name="Li M."/>
            <person name="Jiang H."/>
            <person name="Wu G."/>
        </authorList>
    </citation>
    <scope>NUCLEOTIDE SEQUENCE [LARGE SCALE GENOMIC DNA]</scope>
    <source>
        <strain evidence="2">cv. GZQX0401</strain>
        <tissue evidence="1">Young leaves</tissue>
    </source>
</reference>
<evidence type="ECO:0008006" key="3">
    <source>
        <dbReference type="Google" id="ProtNLM"/>
    </source>
</evidence>
<sequence>MAMTTSSNKWKLTTFPSLTTNTTRKRMERVRVFSVQNSKTANLSAATRRRIILPISEDGYRIAEFLSHPSGIEALLNSKSLESYEWIESNTYRCILPKFQLLNIEAAPVMDLRVIPTEQDCTVEMVSCKFQGSVLMESQNEHFSAFMTNRVTWNTTDSSEPFVEADVNIDFTVELYSAPFTYLPISAVEGPGNLMMQALVDRLVNLLLQQIMQDYDKWANEQCKNVS</sequence>
<dbReference type="EMBL" id="KK914570">
    <property type="protein sequence ID" value="KDP32843.1"/>
    <property type="molecule type" value="Genomic_DNA"/>
</dbReference>
<evidence type="ECO:0000313" key="2">
    <source>
        <dbReference type="Proteomes" id="UP000027138"/>
    </source>
</evidence>
<dbReference type="Proteomes" id="UP000027138">
    <property type="component" value="Unassembled WGS sequence"/>
</dbReference>
<name>A0A067KCW1_JATCU</name>
<dbReference type="PANTHER" id="PTHR34131:SF2">
    <property type="entry name" value="FAMILY PROTEIN, PUTATIVE (DUF1997)-RELATED"/>
    <property type="match status" value="1"/>
</dbReference>
<protein>
    <recommendedName>
        <fullName evidence="3">Coenzyme Q-binding protein COQ10 START domain-containing protein</fullName>
    </recommendedName>
</protein>